<dbReference type="SUPFAM" id="SSF54909">
    <property type="entry name" value="Dimeric alpha+beta barrel"/>
    <property type="match status" value="1"/>
</dbReference>
<gene>
    <name evidence="3" type="ORF">J2X04_001299</name>
</gene>
<dbReference type="RefSeq" id="WP_310053075.1">
    <property type="nucleotide sequence ID" value="NZ_JAVDVW010000001.1"/>
</dbReference>
<keyword evidence="1" id="KW-0472">Membrane</keyword>
<dbReference type="InterPro" id="IPR038762">
    <property type="entry name" value="ABM_predict"/>
</dbReference>
<organism evidence="3 4">
    <name type="scientific">Agrilutibacter niabensis</name>
    <dbReference type="NCBI Taxonomy" id="380628"/>
    <lineage>
        <taxon>Bacteria</taxon>
        <taxon>Pseudomonadati</taxon>
        <taxon>Pseudomonadota</taxon>
        <taxon>Gammaproteobacteria</taxon>
        <taxon>Lysobacterales</taxon>
        <taxon>Lysobacteraceae</taxon>
        <taxon>Agrilutibacter</taxon>
    </lineage>
</organism>
<feature type="domain" description="ABM" evidence="2">
    <location>
        <begin position="13"/>
        <end position="73"/>
    </location>
</feature>
<dbReference type="PANTHER" id="PTHR40057:SF1">
    <property type="entry name" value="SLR1162 PROTEIN"/>
    <property type="match status" value="1"/>
</dbReference>
<keyword evidence="3" id="KW-0560">Oxidoreductase</keyword>
<protein>
    <submittedName>
        <fullName evidence="3">Antibiotic biosynthesis monooxygenase (ABM) superfamily enzyme</fullName>
    </submittedName>
</protein>
<dbReference type="InterPro" id="IPR011008">
    <property type="entry name" value="Dimeric_a/b-barrel"/>
</dbReference>
<accession>A0ABU1VN95</accession>
<feature type="transmembrane region" description="Helical" evidence="1">
    <location>
        <begin position="150"/>
        <end position="169"/>
    </location>
</feature>
<dbReference type="Proteomes" id="UP001267878">
    <property type="component" value="Unassembled WGS sequence"/>
</dbReference>
<evidence type="ECO:0000313" key="4">
    <source>
        <dbReference type="Proteomes" id="UP001267878"/>
    </source>
</evidence>
<keyword evidence="4" id="KW-1185">Reference proteome</keyword>
<name>A0ABU1VN95_9GAMM</name>
<dbReference type="Gene3D" id="3.30.70.100">
    <property type="match status" value="1"/>
</dbReference>
<evidence type="ECO:0000256" key="1">
    <source>
        <dbReference type="SAM" id="Phobius"/>
    </source>
</evidence>
<evidence type="ECO:0000313" key="3">
    <source>
        <dbReference type="EMBL" id="MDR7098952.1"/>
    </source>
</evidence>
<keyword evidence="3" id="KW-0503">Monooxygenase</keyword>
<keyword evidence="1" id="KW-1133">Transmembrane helix</keyword>
<dbReference type="InterPro" id="IPR007138">
    <property type="entry name" value="ABM_dom"/>
</dbReference>
<evidence type="ECO:0000259" key="2">
    <source>
        <dbReference type="Pfam" id="PF03992"/>
    </source>
</evidence>
<dbReference type="Pfam" id="PF03992">
    <property type="entry name" value="ABM"/>
    <property type="match status" value="1"/>
</dbReference>
<dbReference type="EMBL" id="JAVDVW010000001">
    <property type="protein sequence ID" value="MDR7098952.1"/>
    <property type="molecule type" value="Genomic_DNA"/>
</dbReference>
<keyword evidence="1" id="KW-0812">Transmembrane</keyword>
<comment type="caution">
    <text evidence="3">The sequence shown here is derived from an EMBL/GenBank/DDBJ whole genome shotgun (WGS) entry which is preliminary data.</text>
</comment>
<reference evidence="3 4" key="1">
    <citation type="submission" date="2023-07" db="EMBL/GenBank/DDBJ databases">
        <title>Sorghum-associated microbial communities from plants grown in Nebraska, USA.</title>
        <authorList>
            <person name="Schachtman D."/>
        </authorList>
    </citation>
    <scope>NUCLEOTIDE SEQUENCE [LARGE SCALE GENOMIC DNA]</scope>
    <source>
        <strain evidence="3 4">BE187</strain>
    </source>
</reference>
<dbReference type="PANTHER" id="PTHR40057">
    <property type="entry name" value="SLR1162 PROTEIN"/>
    <property type="match status" value="1"/>
</dbReference>
<dbReference type="GO" id="GO:0004497">
    <property type="term" value="F:monooxygenase activity"/>
    <property type="evidence" value="ECO:0007669"/>
    <property type="project" value="UniProtKB-KW"/>
</dbReference>
<feature type="transmembrane region" description="Helical" evidence="1">
    <location>
        <begin position="118"/>
        <end position="138"/>
    </location>
</feature>
<sequence length="182" mass="20717">MNTASAASVIVHDVDSAHREDYELWAMRAAEAHRRAPGYLATEFIRPNGHRLRYIVLVRFDSEAHAQEWLKSHARLSLLKEAEPWLLQGDRAVVHREADFWFVPEPDVAWAPKRYKQWLASFAAIFPLTIVVPASIEWLSAAAGLKLEPLLASTLYTGIISGLMVYILMPMITRSLGRWLVR</sequence>
<proteinExistence type="predicted"/>